<dbReference type="InterPro" id="IPR011006">
    <property type="entry name" value="CheY-like_superfamily"/>
</dbReference>
<evidence type="ECO:0000313" key="1">
    <source>
        <dbReference type="EMBL" id="EZH75759.1"/>
    </source>
</evidence>
<evidence type="ECO:0008006" key="3">
    <source>
        <dbReference type="Google" id="ProtNLM"/>
    </source>
</evidence>
<evidence type="ECO:0000313" key="2">
    <source>
        <dbReference type="Proteomes" id="UP000023541"/>
    </source>
</evidence>
<proteinExistence type="predicted"/>
<dbReference type="SUPFAM" id="SSF46894">
    <property type="entry name" value="C-terminal effector domain of the bipartite response regulators"/>
    <property type="match status" value="1"/>
</dbReference>
<dbReference type="eggNOG" id="COG2197">
    <property type="taxonomic scope" value="Bacteria"/>
</dbReference>
<organism evidence="1 2">
    <name type="scientific">Aquimarina atlantica</name>
    <dbReference type="NCBI Taxonomy" id="1317122"/>
    <lineage>
        <taxon>Bacteria</taxon>
        <taxon>Pseudomonadati</taxon>
        <taxon>Bacteroidota</taxon>
        <taxon>Flavobacteriia</taxon>
        <taxon>Flavobacteriales</taxon>
        <taxon>Flavobacteriaceae</taxon>
        <taxon>Aquimarina</taxon>
    </lineage>
</organism>
<reference evidence="1 2" key="1">
    <citation type="submission" date="2014-04" db="EMBL/GenBank/DDBJ databases">
        <title>Aquimarina sp. 22II-S11-z7 Genome Sequencing.</title>
        <authorList>
            <person name="Lai Q."/>
        </authorList>
    </citation>
    <scope>NUCLEOTIDE SEQUENCE [LARGE SCALE GENOMIC DNA]</scope>
    <source>
        <strain evidence="1 2">22II-S11-z7</strain>
    </source>
</reference>
<gene>
    <name evidence="1" type="ORF">ATO12_02940</name>
</gene>
<dbReference type="GO" id="GO:0006355">
    <property type="term" value="P:regulation of DNA-templated transcription"/>
    <property type="evidence" value="ECO:0007669"/>
    <property type="project" value="InterPro"/>
</dbReference>
<comment type="caution">
    <text evidence="1">The sequence shown here is derived from an EMBL/GenBank/DDBJ whole genome shotgun (WGS) entry which is preliminary data.</text>
</comment>
<protein>
    <recommendedName>
        <fullName evidence="3">Response regulatory domain-containing protein</fullName>
    </recommendedName>
</protein>
<dbReference type="GO" id="GO:0003677">
    <property type="term" value="F:DNA binding"/>
    <property type="evidence" value="ECO:0007669"/>
    <property type="project" value="InterPro"/>
</dbReference>
<dbReference type="Proteomes" id="UP000023541">
    <property type="component" value="Unassembled WGS sequence"/>
</dbReference>
<dbReference type="STRING" id="1317122.ATO12_02940"/>
<keyword evidence="2" id="KW-1185">Reference proteome</keyword>
<dbReference type="Gene3D" id="3.40.50.2300">
    <property type="match status" value="1"/>
</dbReference>
<name>A0A023C0M9_9FLAO</name>
<dbReference type="InterPro" id="IPR036388">
    <property type="entry name" value="WH-like_DNA-bd_sf"/>
</dbReference>
<dbReference type="SUPFAM" id="SSF52172">
    <property type="entry name" value="CheY-like"/>
    <property type="match status" value="1"/>
</dbReference>
<sequence>MFTKIIIAEDIDNENLGIVSSVHAFTNAQVDTAQFCDKTRLKIERALQEDVPYQLLISDLSFTLDYKEHTITSGKQLIEEVKKIQPDIKIIVFSGEDKPTIMKSLFENYKINGYVCKGLYGLSELNKAIQAVYDHKTFTCPVSKSALHQKNVLQLDAYEIQLLTLLVQGYKQEEISQYLIQNNISPNSRRSVEDRIRKLREDFNAKTNVQLIYMVNQLGLIS</sequence>
<accession>A0A023C0M9</accession>
<dbReference type="Gene3D" id="1.10.10.10">
    <property type="entry name" value="Winged helix-like DNA-binding domain superfamily/Winged helix DNA-binding domain"/>
    <property type="match status" value="1"/>
</dbReference>
<dbReference type="OrthoDB" id="659223at2"/>
<dbReference type="AlphaFoldDB" id="A0A023C0M9"/>
<dbReference type="RefSeq" id="WP_034238426.1">
    <property type="nucleotide sequence ID" value="NZ_AQRA01000001.1"/>
</dbReference>
<dbReference type="EMBL" id="AQRA01000001">
    <property type="protein sequence ID" value="EZH75759.1"/>
    <property type="molecule type" value="Genomic_DNA"/>
</dbReference>
<dbReference type="InterPro" id="IPR016032">
    <property type="entry name" value="Sig_transdc_resp-reg_C-effctor"/>
</dbReference>